<sequence>SFILAFFDGIDHQQLETSSLKIHFSSERITAILRKTTDGNSQRTERKFLFRSVTLCRLHSVPLEKSSINDFFPFRWNGMESTEQRRFGLRLSSIGFRKIALYFPIETRFSGSFILAFFGGTECNRHTVTEENENFRSVRLEVTVGHFLENCSDCIINLCPRGHSYSKPTKTFTDTEPSSGNRKESCCVHNDQTLLLCNGKRGFLYGAALLDDKIMASIRSCQRSKSTDGKVTSHGKR</sequence>
<reference evidence="2" key="1">
    <citation type="submission" date="2022-11" db="UniProtKB">
        <authorList>
            <consortium name="WormBaseParasite"/>
        </authorList>
    </citation>
    <scope>IDENTIFICATION</scope>
</reference>
<dbReference type="Proteomes" id="UP000887565">
    <property type="component" value="Unplaced"/>
</dbReference>
<evidence type="ECO:0000313" key="2">
    <source>
        <dbReference type="WBParaSite" id="nRc.2.0.1.t31851-RA"/>
    </source>
</evidence>
<proteinExistence type="predicted"/>
<dbReference type="AlphaFoldDB" id="A0A915JZC5"/>
<protein>
    <submittedName>
        <fullName evidence="2">Uncharacterized protein</fullName>
    </submittedName>
</protein>
<evidence type="ECO:0000313" key="1">
    <source>
        <dbReference type="Proteomes" id="UP000887565"/>
    </source>
</evidence>
<name>A0A915JZC5_ROMCU</name>
<keyword evidence="1" id="KW-1185">Reference proteome</keyword>
<organism evidence="1 2">
    <name type="scientific">Romanomermis culicivorax</name>
    <name type="common">Nematode worm</name>
    <dbReference type="NCBI Taxonomy" id="13658"/>
    <lineage>
        <taxon>Eukaryota</taxon>
        <taxon>Metazoa</taxon>
        <taxon>Ecdysozoa</taxon>
        <taxon>Nematoda</taxon>
        <taxon>Enoplea</taxon>
        <taxon>Dorylaimia</taxon>
        <taxon>Mermithida</taxon>
        <taxon>Mermithoidea</taxon>
        <taxon>Mermithidae</taxon>
        <taxon>Romanomermis</taxon>
    </lineage>
</organism>
<dbReference type="WBParaSite" id="nRc.2.0.1.t31851-RA">
    <property type="protein sequence ID" value="nRc.2.0.1.t31851-RA"/>
    <property type="gene ID" value="nRc.2.0.1.g31851"/>
</dbReference>
<accession>A0A915JZC5</accession>